<protein>
    <submittedName>
        <fullName evidence="1">Uncharacterized protein</fullName>
    </submittedName>
</protein>
<accession>A0A382BP10</accession>
<dbReference type="PROSITE" id="PS51257">
    <property type="entry name" value="PROKAR_LIPOPROTEIN"/>
    <property type="match status" value="1"/>
</dbReference>
<dbReference type="EMBL" id="UINC01030719">
    <property type="protein sequence ID" value="SVB15568.1"/>
    <property type="molecule type" value="Genomic_DNA"/>
</dbReference>
<gene>
    <name evidence="1" type="ORF">METZ01_LOCUS168422</name>
</gene>
<dbReference type="AlphaFoldDB" id="A0A382BP10"/>
<sequence length="68" mass="7858">MKRLLLIVLPLLLIFGCFEHINEETLIDKDGLKYHPDTKELYSGKVFKIHMGGKLHLEGSYKNGKKMD</sequence>
<evidence type="ECO:0000313" key="1">
    <source>
        <dbReference type="EMBL" id="SVB15568.1"/>
    </source>
</evidence>
<reference evidence="1" key="1">
    <citation type="submission" date="2018-05" db="EMBL/GenBank/DDBJ databases">
        <authorList>
            <person name="Lanie J.A."/>
            <person name="Ng W.-L."/>
            <person name="Kazmierczak K.M."/>
            <person name="Andrzejewski T.M."/>
            <person name="Davidsen T.M."/>
            <person name="Wayne K.J."/>
            <person name="Tettelin H."/>
            <person name="Glass J.I."/>
            <person name="Rusch D."/>
            <person name="Podicherti R."/>
            <person name="Tsui H.-C.T."/>
            <person name="Winkler M.E."/>
        </authorList>
    </citation>
    <scope>NUCLEOTIDE SEQUENCE</scope>
</reference>
<proteinExistence type="predicted"/>
<organism evidence="1">
    <name type="scientific">marine metagenome</name>
    <dbReference type="NCBI Taxonomy" id="408172"/>
    <lineage>
        <taxon>unclassified sequences</taxon>
        <taxon>metagenomes</taxon>
        <taxon>ecological metagenomes</taxon>
    </lineage>
</organism>
<name>A0A382BP10_9ZZZZ</name>